<feature type="compositionally biased region" description="Polar residues" evidence="15">
    <location>
        <begin position="349"/>
        <end position="368"/>
    </location>
</feature>
<feature type="compositionally biased region" description="Polar residues" evidence="15">
    <location>
        <begin position="292"/>
        <end position="308"/>
    </location>
</feature>
<evidence type="ECO:0000256" key="5">
    <source>
        <dbReference type="ARBA" id="ARBA00015413"/>
    </source>
</evidence>
<dbReference type="CDD" id="cd10524">
    <property type="entry name" value="SET_Suv4-20-like"/>
    <property type="match status" value="1"/>
</dbReference>
<accession>A0A165FZH7</accession>
<dbReference type="EMBL" id="KV407460">
    <property type="protein sequence ID" value="KZF21567.1"/>
    <property type="molecule type" value="Genomic_DNA"/>
</dbReference>
<dbReference type="InterPro" id="IPR001214">
    <property type="entry name" value="SET_dom"/>
</dbReference>
<dbReference type="SUPFAM" id="SSF82199">
    <property type="entry name" value="SET domain"/>
    <property type="match status" value="1"/>
</dbReference>
<dbReference type="Proteomes" id="UP000076632">
    <property type="component" value="Unassembled WGS sequence"/>
</dbReference>
<evidence type="ECO:0000259" key="16">
    <source>
        <dbReference type="PROSITE" id="PS50280"/>
    </source>
</evidence>
<keyword evidence="10" id="KW-0156">Chromatin regulator</keyword>
<evidence type="ECO:0000256" key="3">
    <source>
        <dbReference type="ARBA" id="ARBA00004286"/>
    </source>
</evidence>
<dbReference type="InParanoid" id="A0A165FZH7"/>
<evidence type="ECO:0000313" key="18">
    <source>
        <dbReference type="Proteomes" id="UP000076632"/>
    </source>
</evidence>
<dbReference type="EC" id="2.1.1.372" evidence="12"/>
<dbReference type="InterPro" id="IPR041938">
    <property type="entry name" value="Hist-Lys_N-MTase_N"/>
</dbReference>
<dbReference type="GO" id="GO:0005694">
    <property type="term" value="C:chromosome"/>
    <property type="evidence" value="ECO:0007669"/>
    <property type="project" value="UniProtKB-SubCell"/>
</dbReference>
<feature type="region of interest" description="Disordered" evidence="15">
    <location>
        <begin position="714"/>
        <end position="749"/>
    </location>
</feature>
<evidence type="ECO:0000256" key="12">
    <source>
        <dbReference type="ARBA" id="ARBA00024057"/>
    </source>
</evidence>
<evidence type="ECO:0000313" key="17">
    <source>
        <dbReference type="EMBL" id="KZF21567.1"/>
    </source>
</evidence>
<protein>
    <recommendedName>
        <fullName evidence="5">Histone-lysine N-methyltransferase SET9</fullName>
        <ecNumber evidence="12">2.1.1.372</ecNumber>
    </recommendedName>
    <alternativeName>
        <fullName evidence="4">Histone-lysine N-methyltransferase set9</fullName>
    </alternativeName>
    <alternativeName>
        <fullName evidence="13">SET domain protein 9</fullName>
    </alternativeName>
</protein>
<dbReference type="Gene3D" id="1.10.10.1700">
    <property type="entry name" value="Histone-lysine N-methyltransferase"/>
    <property type="match status" value="1"/>
</dbReference>
<evidence type="ECO:0000256" key="2">
    <source>
        <dbReference type="ARBA" id="ARBA00004123"/>
    </source>
</evidence>
<feature type="compositionally biased region" description="Basic and acidic residues" evidence="15">
    <location>
        <begin position="416"/>
        <end position="434"/>
    </location>
</feature>
<keyword evidence="6" id="KW-0158">Chromosome</keyword>
<keyword evidence="18" id="KW-1185">Reference proteome</keyword>
<feature type="compositionally biased region" description="Polar residues" evidence="15">
    <location>
        <begin position="724"/>
        <end position="734"/>
    </location>
</feature>
<gene>
    <name evidence="17" type="ORF">L228DRAFT_221537</name>
</gene>
<evidence type="ECO:0000256" key="9">
    <source>
        <dbReference type="ARBA" id="ARBA00022691"/>
    </source>
</evidence>
<dbReference type="InterPro" id="IPR046341">
    <property type="entry name" value="SET_dom_sf"/>
</dbReference>
<evidence type="ECO:0000256" key="13">
    <source>
        <dbReference type="ARBA" id="ARBA00030653"/>
    </source>
</evidence>
<feature type="compositionally biased region" description="Basic and acidic residues" evidence="15">
    <location>
        <begin position="323"/>
        <end position="333"/>
    </location>
</feature>
<keyword evidence="9" id="KW-0949">S-adenosyl-L-methionine</keyword>
<evidence type="ECO:0000256" key="6">
    <source>
        <dbReference type="ARBA" id="ARBA00022454"/>
    </source>
</evidence>
<evidence type="ECO:0000256" key="15">
    <source>
        <dbReference type="SAM" id="MobiDB-lite"/>
    </source>
</evidence>
<comment type="function">
    <text evidence="1">Histone methyltransferase that trimethylates 'Lys-20' of histone H4 to form H4K20me3.</text>
</comment>
<keyword evidence="7" id="KW-0489">Methyltransferase</keyword>
<evidence type="ECO:0000256" key="11">
    <source>
        <dbReference type="ARBA" id="ARBA00023242"/>
    </source>
</evidence>
<dbReference type="GO" id="GO:0032259">
    <property type="term" value="P:methylation"/>
    <property type="evidence" value="ECO:0007669"/>
    <property type="project" value="UniProtKB-KW"/>
</dbReference>
<evidence type="ECO:0000256" key="8">
    <source>
        <dbReference type="ARBA" id="ARBA00022679"/>
    </source>
</evidence>
<dbReference type="Gene3D" id="2.170.270.10">
    <property type="entry name" value="SET domain"/>
    <property type="match status" value="1"/>
</dbReference>
<dbReference type="GeneID" id="28895410"/>
<evidence type="ECO:0000256" key="1">
    <source>
        <dbReference type="ARBA" id="ARBA00001984"/>
    </source>
</evidence>
<organism evidence="17 18">
    <name type="scientific">Xylona heveae (strain CBS 132557 / TC161)</name>
    <dbReference type="NCBI Taxonomy" id="1328760"/>
    <lineage>
        <taxon>Eukaryota</taxon>
        <taxon>Fungi</taxon>
        <taxon>Dikarya</taxon>
        <taxon>Ascomycota</taxon>
        <taxon>Pezizomycotina</taxon>
        <taxon>Xylonomycetes</taxon>
        <taxon>Xylonales</taxon>
        <taxon>Xylonaceae</taxon>
        <taxon>Xylona</taxon>
    </lineage>
</organism>
<feature type="domain" description="SET" evidence="16">
    <location>
        <begin position="115"/>
        <end position="229"/>
    </location>
</feature>
<feature type="region of interest" description="Disordered" evidence="15">
    <location>
        <begin position="256"/>
        <end position="476"/>
    </location>
</feature>
<dbReference type="PANTHER" id="PTHR12977:SF4">
    <property type="entry name" value="HISTONE-LYSINE N-METHYLTRANSFERASE KMT5B"/>
    <property type="match status" value="1"/>
</dbReference>
<dbReference type="InterPro" id="IPR025783">
    <property type="entry name" value="Set9_fungi"/>
</dbReference>
<feature type="compositionally biased region" description="Polar residues" evidence="15">
    <location>
        <begin position="382"/>
        <end position="406"/>
    </location>
</feature>
<name>A0A165FZH7_XYLHT</name>
<comment type="subcellular location">
    <subcellularLocation>
        <location evidence="3">Chromosome</location>
    </subcellularLocation>
    <subcellularLocation>
        <location evidence="2">Nucleus</location>
    </subcellularLocation>
</comment>
<reference evidence="17 18" key="1">
    <citation type="journal article" date="2016" name="Fungal Biol.">
        <title>The genome of Xylona heveae provides a window into fungal endophytism.</title>
        <authorList>
            <person name="Gazis R."/>
            <person name="Kuo A."/>
            <person name="Riley R."/>
            <person name="LaButti K."/>
            <person name="Lipzen A."/>
            <person name="Lin J."/>
            <person name="Amirebrahimi M."/>
            <person name="Hesse C.N."/>
            <person name="Spatafora J.W."/>
            <person name="Henrissat B."/>
            <person name="Hainaut M."/>
            <person name="Grigoriev I.V."/>
            <person name="Hibbett D.S."/>
        </authorList>
    </citation>
    <scope>NUCLEOTIDE SEQUENCE [LARGE SCALE GENOMIC DNA]</scope>
    <source>
        <strain evidence="17 18">TC161</strain>
    </source>
</reference>
<comment type="catalytic activity">
    <reaction evidence="14">
        <text>L-lysyl(20)-[histone H4] + 3 S-adenosyl-L-methionine = N(6),N(6),N(6)-trimethyl-L-lysyl(20)-[histone H4] + 3 S-adenosyl-L-homocysteine + 3 H(+)</text>
        <dbReference type="Rhea" id="RHEA:64456"/>
        <dbReference type="Rhea" id="RHEA-COMP:15554"/>
        <dbReference type="Rhea" id="RHEA-COMP:15998"/>
        <dbReference type="ChEBI" id="CHEBI:15378"/>
        <dbReference type="ChEBI" id="CHEBI:29969"/>
        <dbReference type="ChEBI" id="CHEBI:57856"/>
        <dbReference type="ChEBI" id="CHEBI:59789"/>
        <dbReference type="ChEBI" id="CHEBI:61961"/>
        <dbReference type="EC" id="2.1.1.372"/>
    </reaction>
</comment>
<dbReference type="AlphaFoldDB" id="A0A165FZH7"/>
<dbReference type="GO" id="GO:0140943">
    <property type="term" value="F:histone H4K20 trimethyltransferase activity"/>
    <property type="evidence" value="ECO:0007669"/>
    <property type="project" value="UniProtKB-EC"/>
</dbReference>
<proteinExistence type="predicted"/>
<evidence type="ECO:0000256" key="4">
    <source>
        <dbReference type="ARBA" id="ARBA00014232"/>
    </source>
</evidence>
<sequence length="749" mass="83595">MPSKSPPLKNDRLTLSQLATYDDLLTDTLVDRVYFWTTIRKNRTKYFPCRGVREEDVAPILQHSVIVGKDPAKAELQLLQLSGLRRFTASLKSPREKENFRRHLKRYINIYMPDAPFEITTTNRYTITTYEASITARKIIRKGEPIKYLTGVQVSMTKEEEQDLDLRRRDFSIVMSSRKKTPMLFLGPARFANHDCNANARLTTSGSQGMGVVAVRDIPVGQEITVSYGENYFGEGNCECLCKTCEDLGRNGWADGASQMPTPKPLNGSEGEEPDQSTPYSFRRKRKYAISRESTTPLPMTPEQSQEPPSKRRRSSLSVQPKAETRQIFEAHESMVGPVDEPITGGKSGLSSDQHIANESTKDPSTGGSRAELLGIQEHDSPSSSVYEMSQISAQSTEATSLTGRSAFSGPHQSRRQSEQPEKFEESDLGKTRNDAIPYIKTEQYDATEFLAQNKDTPDRLDTQNTSYSSTPGPDQHLMQPVPSFLEEPGSPIQQVVQPPVSVESAISAAADTIKNSVTDTASITNQHDQPPAINGPASLISLTNASENPSADLIPDINLNNPSPSELSLPPPDELLDDTNMTVLPRPKTTLERIHRRKSTPLPSPEPQGPMVRTPGDYILSPLLLSNKSNLWLECSNCSEYFVQLDAWEGARMSCPRCERHSKLYGYVWPKTEKEGKHDDEERILDARIVRRLLNPEEQKGLRQKSKLFLAETRRSVEGTPMRGSSESRTSTPVAEALQGRRASLRRT</sequence>
<dbReference type="PROSITE" id="PS51567">
    <property type="entry name" value="SAM_MT43_SUVAR420_1"/>
    <property type="match status" value="1"/>
</dbReference>
<dbReference type="GO" id="GO:0005634">
    <property type="term" value="C:nucleus"/>
    <property type="evidence" value="ECO:0007669"/>
    <property type="project" value="UniProtKB-SubCell"/>
</dbReference>
<dbReference type="PANTHER" id="PTHR12977">
    <property type="entry name" value="SUPPRESSOR OF VARIEGATION 4-20-RELATED"/>
    <property type="match status" value="1"/>
</dbReference>
<evidence type="ECO:0000256" key="14">
    <source>
        <dbReference type="ARBA" id="ARBA00048081"/>
    </source>
</evidence>
<evidence type="ECO:0000256" key="7">
    <source>
        <dbReference type="ARBA" id="ARBA00022603"/>
    </source>
</evidence>
<dbReference type="OrthoDB" id="6627536at2759"/>
<keyword evidence="8" id="KW-0808">Transferase</keyword>
<dbReference type="OMA" id="FANHDCG"/>
<dbReference type="RefSeq" id="XP_018187122.1">
    <property type="nucleotide sequence ID" value="XM_018330273.1"/>
</dbReference>
<dbReference type="SMART" id="SM00317">
    <property type="entry name" value="SET"/>
    <property type="match status" value="1"/>
</dbReference>
<dbReference type="Pfam" id="PF00856">
    <property type="entry name" value="SET"/>
    <property type="match status" value="1"/>
</dbReference>
<dbReference type="InterPro" id="IPR039977">
    <property type="entry name" value="Suv4-20/Set9"/>
</dbReference>
<evidence type="ECO:0000256" key="10">
    <source>
        <dbReference type="ARBA" id="ARBA00022853"/>
    </source>
</evidence>
<dbReference type="PROSITE" id="PS50280">
    <property type="entry name" value="SET"/>
    <property type="match status" value="1"/>
</dbReference>
<keyword evidence="11" id="KW-0539">Nucleus</keyword>
<dbReference type="STRING" id="1328760.A0A165FZH7"/>
<feature type="compositionally biased region" description="Polar residues" evidence="15">
    <location>
        <begin position="463"/>
        <end position="473"/>
    </location>
</feature>